<dbReference type="RefSeq" id="WP_073570330.1">
    <property type="nucleotide sequence ID" value="NZ_FRXN01000001.1"/>
</dbReference>
<accession>A0A1M7Z5X2</accession>
<dbReference type="OrthoDB" id="857501at2"/>
<gene>
    <name evidence="1" type="ORF">SAMN04488108_0685</name>
</gene>
<dbReference type="Proteomes" id="UP000184609">
    <property type="component" value="Unassembled WGS sequence"/>
</dbReference>
<evidence type="ECO:0000313" key="2">
    <source>
        <dbReference type="Proteomes" id="UP000184609"/>
    </source>
</evidence>
<keyword evidence="2" id="KW-1185">Reference proteome</keyword>
<dbReference type="STRING" id="1073327.SAMN04488108_0685"/>
<dbReference type="EMBL" id="FRXN01000001">
    <property type="protein sequence ID" value="SHO60269.1"/>
    <property type="molecule type" value="Genomic_DNA"/>
</dbReference>
<protein>
    <submittedName>
        <fullName evidence="1">Uncharacterized protein</fullName>
    </submittedName>
</protein>
<sequence length="264" mass="30029">MIQLVQVAFKFILLTFLLDLIPINETDLFSSGAISVRESTVDLQIRVDHKIFVFEKANGNLEKVKVGMHLLPFAQVPKIEGLESSFKNFTWKRTKDGSIQIRSFYSPESAILIWTIFQDGRLKFEAVGENLKNQDFLGLGFDFQEDGIKLVHWENSIQEPGEYSFESVSDKGNVLEVQSFSVLNLDFKEVKVGVKTETPQSHFRISADQSDPDINSTINLNFLFYSLPNQSLSEEPRTPNSMSDVGSLQGNLVRDPIVLWFDFH</sequence>
<evidence type="ECO:0000313" key="1">
    <source>
        <dbReference type="EMBL" id="SHO60269.1"/>
    </source>
</evidence>
<dbReference type="AlphaFoldDB" id="A0A1M7Z5X2"/>
<reference evidence="2" key="1">
    <citation type="submission" date="2016-12" db="EMBL/GenBank/DDBJ databases">
        <authorList>
            <person name="Varghese N."/>
            <person name="Submissions S."/>
        </authorList>
    </citation>
    <scope>NUCLEOTIDE SEQUENCE [LARGE SCALE GENOMIC DNA]</scope>
    <source>
        <strain evidence="2">DSM 25035</strain>
    </source>
</reference>
<proteinExistence type="predicted"/>
<organism evidence="1 2">
    <name type="scientific">Algoriphagus zhangzhouensis</name>
    <dbReference type="NCBI Taxonomy" id="1073327"/>
    <lineage>
        <taxon>Bacteria</taxon>
        <taxon>Pseudomonadati</taxon>
        <taxon>Bacteroidota</taxon>
        <taxon>Cytophagia</taxon>
        <taxon>Cytophagales</taxon>
        <taxon>Cyclobacteriaceae</taxon>
        <taxon>Algoriphagus</taxon>
    </lineage>
</organism>
<name>A0A1M7Z5X2_9BACT</name>